<dbReference type="OMA" id="EPGHHHE"/>
<reference evidence="2 3" key="1">
    <citation type="submission" date="2015-11" db="EMBL/GenBank/DDBJ databases">
        <authorList>
            <person name="Zhang Y."/>
            <person name="Guo Z."/>
        </authorList>
    </citation>
    <scope>NUCLEOTIDE SEQUENCE [LARGE SCALE GENOMIC DNA]</scope>
    <source>
        <strain evidence="3">gdw1</strain>
    </source>
</reference>
<comment type="caution">
    <text evidence="2">The sequence shown here is derived from an EMBL/GenBank/DDBJ whole genome shotgun (WGS) entry which is preliminary data.</text>
</comment>
<accession>A0A1E2SKC4</accession>
<proteinExistence type="predicted"/>
<dbReference type="PANTHER" id="PTHR34374:SF1">
    <property type="entry name" value="LARGE RIBOSOMAL RNA SUBUNIT ACCUMULATION PROTEIN YCED HOMOLOG 1, CHLOROPLASTIC"/>
    <property type="match status" value="1"/>
</dbReference>
<evidence type="ECO:0000256" key="1">
    <source>
        <dbReference type="SAM" id="MobiDB-lite"/>
    </source>
</evidence>
<evidence type="ECO:0000313" key="3">
    <source>
        <dbReference type="Proteomes" id="UP000094426"/>
    </source>
</evidence>
<name>A0A1E2SKC4_LEIXY</name>
<gene>
    <name evidence="2" type="ORF">ATY41_11000</name>
</gene>
<feature type="region of interest" description="Disordered" evidence="1">
    <location>
        <begin position="169"/>
        <end position="194"/>
    </location>
</feature>
<dbReference type="Pfam" id="PF02620">
    <property type="entry name" value="YceD"/>
    <property type="match status" value="1"/>
</dbReference>
<dbReference type="AlphaFoldDB" id="A0A1E2SKC4"/>
<dbReference type="EMBL" id="LNZG01000017">
    <property type="protein sequence ID" value="ODA90209.1"/>
    <property type="molecule type" value="Genomic_DNA"/>
</dbReference>
<dbReference type="PANTHER" id="PTHR34374">
    <property type="entry name" value="LARGE RIBOSOMAL RNA SUBUNIT ACCUMULATION PROTEIN YCED HOMOLOG 1, CHLOROPLASTIC"/>
    <property type="match status" value="1"/>
</dbReference>
<organism evidence="2 3">
    <name type="scientific">Leifsonia xyli subsp. xyli</name>
    <dbReference type="NCBI Taxonomy" id="59736"/>
    <lineage>
        <taxon>Bacteria</taxon>
        <taxon>Bacillati</taxon>
        <taxon>Actinomycetota</taxon>
        <taxon>Actinomycetes</taxon>
        <taxon>Micrococcales</taxon>
        <taxon>Microbacteriaceae</taxon>
        <taxon>Leifsonia</taxon>
    </lineage>
</organism>
<evidence type="ECO:0008006" key="4">
    <source>
        <dbReference type="Google" id="ProtNLM"/>
    </source>
</evidence>
<sequence length="194" mass="21332">MTRIRTNPYTVNVYELLRRPGEMRERRLSVPVTERLGEGLLSVPEGGTVELDLWLESMHEGILVSGEAEATVTGVCGRCLKDIEQPVGVDFQELFAYPAEEAFDYEVHDDHVDLEPMIRDAVVLSLPFQPVCRPDCPGLDPETGERLADVPDREPGQAIDPRWSALAGFQASDTAVTSTEHTSNAPDAGAGEER</sequence>
<protein>
    <recommendedName>
        <fullName evidence="4">DUF177 domain-containing protein</fullName>
    </recommendedName>
</protein>
<evidence type="ECO:0000313" key="2">
    <source>
        <dbReference type="EMBL" id="ODA90209.1"/>
    </source>
</evidence>
<dbReference type="Proteomes" id="UP000094426">
    <property type="component" value="Unassembled WGS sequence"/>
</dbReference>
<dbReference type="InterPro" id="IPR003772">
    <property type="entry name" value="YceD"/>
</dbReference>
<feature type="compositionally biased region" description="Polar residues" evidence="1">
    <location>
        <begin position="171"/>
        <end position="185"/>
    </location>
</feature>